<evidence type="ECO:0000313" key="2">
    <source>
        <dbReference type="EMBL" id="CAB4603381.1"/>
    </source>
</evidence>
<protein>
    <submittedName>
        <fullName evidence="2">Unannotated protein</fullName>
    </submittedName>
</protein>
<organism evidence="2">
    <name type="scientific">freshwater metagenome</name>
    <dbReference type="NCBI Taxonomy" id="449393"/>
    <lineage>
        <taxon>unclassified sequences</taxon>
        <taxon>metagenomes</taxon>
        <taxon>ecological metagenomes</taxon>
    </lineage>
</organism>
<evidence type="ECO:0000259" key="1">
    <source>
        <dbReference type="Pfam" id="PF13490"/>
    </source>
</evidence>
<dbReference type="EMBL" id="CAFBPY010000159">
    <property type="protein sequence ID" value="CAB5039829.1"/>
    <property type="molecule type" value="Genomic_DNA"/>
</dbReference>
<gene>
    <name evidence="2" type="ORF">UFOPK1811_00965</name>
    <name evidence="3" type="ORF">UFOPK2360_00097</name>
    <name evidence="4" type="ORF">UFOPK2922_01092</name>
    <name evidence="5" type="ORF">UFOPK3306_01307</name>
    <name evidence="6" type="ORF">UFOPK4209_00924</name>
</gene>
<dbReference type="AlphaFoldDB" id="A0A6J6GQ38"/>
<evidence type="ECO:0000313" key="6">
    <source>
        <dbReference type="EMBL" id="CAB5039829.1"/>
    </source>
</evidence>
<dbReference type="NCBIfam" id="TIGR03988">
    <property type="entry name" value="antisig_RsrA"/>
    <property type="match status" value="1"/>
</dbReference>
<dbReference type="EMBL" id="CAEZXH010000003">
    <property type="protein sequence ID" value="CAB4674802.1"/>
    <property type="molecule type" value="Genomic_DNA"/>
</dbReference>
<evidence type="ECO:0000313" key="4">
    <source>
        <dbReference type="EMBL" id="CAB4781743.1"/>
    </source>
</evidence>
<name>A0A6J6GQ38_9ZZZZ</name>
<dbReference type="Pfam" id="PF13490">
    <property type="entry name" value="zf-HC2"/>
    <property type="match status" value="1"/>
</dbReference>
<feature type="domain" description="Putative zinc-finger" evidence="1">
    <location>
        <begin position="11"/>
        <end position="46"/>
    </location>
</feature>
<dbReference type="InterPro" id="IPR024020">
    <property type="entry name" value="Anit_sigma_mycothiol_RsrA"/>
</dbReference>
<dbReference type="EMBL" id="CAEZZS010000055">
    <property type="protein sequence ID" value="CAB4781743.1"/>
    <property type="molecule type" value="Genomic_DNA"/>
</dbReference>
<sequence length="114" mass="13005">MSCGNPHQTPCTEVLHALILFIDGEIEDQQVSHAIEFHLSECPPCADEQMAEHRFRNLLSRSCAETAPQELRQRIASDLAVQSISWSQSITYTEISTDTFIQTHVEIRESYEQE</sequence>
<evidence type="ECO:0000313" key="5">
    <source>
        <dbReference type="EMBL" id="CAB4878007.1"/>
    </source>
</evidence>
<dbReference type="InterPro" id="IPR027383">
    <property type="entry name" value="Znf_put"/>
</dbReference>
<dbReference type="EMBL" id="CAEZUJ010000039">
    <property type="protein sequence ID" value="CAB4603381.1"/>
    <property type="molecule type" value="Genomic_DNA"/>
</dbReference>
<proteinExistence type="predicted"/>
<evidence type="ECO:0000313" key="3">
    <source>
        <dbReference type="EMBL" id="CAB4674802.1"/>
    </source>
</evidence>
<accession>A0A6J6GQ38</accession>
<dbReference type="EMBL" id="CAFBLI010000151">
    <property type="protein sequence ID" value="CAB4878007.1"/>
    <property type="molecule type" value="Genomic_DNA"/>
</dbReference>
<reference evidence="2" key="1">
    <citation type="submission" date="2020-05" db="EMBL/GenBank/DDBJ databases">
        <authorList>
            <person name="Chiriac C."/>
            <person name="Salcher M."/>
            <person name="Ghai R."/>
            <person name="Kavagutti S V."/>
        </authorList>
    </citation>
    <scope>NUCLEOTIDE SEQUENCE</scope>
</reference>